<feature type="compositionally biased region" description="Low complexity" evidence="3">
    <location>
        <begin position="844"/>
        <end position="859"/>
    </location>
</feature>
<accession>A0A9W6F0Q1</accession>
<feature type="compositionally biased region" description="Polar residues" evidence="3">
    <location>
        <begin position="1078"/>
        <end position="1088"/>
    </location>
</feature>
<feature type="compositionally biased region" description="Low complexity" evidence="3">
    <location>
        <begin position="1280"/>
        <end position="1301"/>
    </location>
</feature>
<feature type="compositionally biased region" description="Basic residues" evidence="3">
    <location>
        <begin position="392"/>
        <end position="415"/>
    </location>
</feature>
<evidence type="ECO:0000313" key="4">
    <source>
        <dbReference type="EMBL" id="GLC52393.1"/>
    </source>
</evidence>
<feature type="compositionally biased region" description="Basic residues" evidence="3">
    <location>
        <begin position="1127"/>
        <end position="1138"/>
    </location>
</feature>
<dbReference type="SMART" id="SM00368">
    <property type="entry name" value="LRR_RI"/>
    <property type="match status" value="3"/>
</dbReference>
<feature type="region of interest" description="Disordered" evidence="3">
    <location>
        <begin position="844"/>
        <end position="877"/>
    </location>
</feature>
<dbReference type="Proteomes" id="UP001165080">
    <property type="component" value="Unassembled WGS sequence"/>
</dbReference>
<gene>
    <name evidence="4" type="primary">PLEST009038</name>
    <name evidence="4" type="ORF">PLESTB_000624200</name>
</gene>
<keyword evidence="2" id="KW-0175">Coiled coil</keyword>
<dbReference type="Pfam" id="PF13516">
    <property type="entry name" value="LRR_6"/>
    <property type="match status" value="2"/>
</dbReference>
<reference evidence="4 5" key="1">
    <citation type="journal article" date="2023" name="Commun. Biol.">
        <title>Reorganization of the ancestral sex-determining regions during the evolution of trioecy in Pleodorina starrii.</title>
        <authorList>
            <person name="Takahashi K."/>
            <person name="Suzuki S."/>
            <person name="Kawai-Toyooka H."/>
            <person name="Yamamoto K."/>
            <person name="Hamaji T."/>
            <person name="Ootsuki R."/>
            <person name="Yamaguchi H."/>
            <person name="Kawachi M."/>
            <person name="Higashiyama T."/>
            <person name="Nozaki H."/>
        </authorList>
    </citation>
    <scope>NUCLEOTIDE SEQUENCE [LARGE SCALE GENOMIC DNA]</scope>
    <source>
        <strain evidence="4 5">NIES-4479</strain>
    </source>
</reference>
<feature type="region of interest" description="Disordered" evidence="3">
    <location>
        <begin position="374"/>
        <end position="560"/>
    </location>
</feature>
<dbReference type="PANTHER" id="PTHR24110">
    <property type="entry name" value="CENTROSOMAL PROTEIN OF 78 KDA"/>
    <property type="match status" value="1"/>
</dbReference>
<feature type="region of interest" description="Disordered" evidence="3">
    <location>
        <begin position="676"/>
        <end position="792"/>
    </location>
</feature>
<feature type="region of interest" description="Disordered" evidence="3">
    <location>
        <begin position="1280"/>
        <end position="1326"/>
    </location>
</feature>
<feature type="compositionally biased region" description="Low complexity" evidence="3">
    <location>
        <begin position="1412"/>
        <end position="1444"/>
    </location>
</feature>
<protein>
    <submittedName>
        <fullName evidence="4">Uncharacterized protein</fullName>
    </submittedName>
</protein>
<evidence type="ECO:0000313" key="5">
    <source>
        <dbReference type="Proteomes" id="UP001165080"/>
    </source>
</evidence>
<comment type="caution">
    <text evidence="4">The sequence shown here is derived from an EMBL/GenBank/DDBJ whole genome shotgun (WGS) entry which is preliminary data.</text>
</comment>
<feature type="region of interest" description="Disordered" evidence="3">
    <location>
        <begin position="1352"/>
        <end position="1465"/>
    </location>
</feature>
<feature type="compositionally biased region" description="Low complexity" evidence="3">
    <location>
        <begin position="1368"/>
        <end position="1385"/>
    </location>
</feature>
<dbReference type="SUPFAM" id="SSF52047">
    <property type="entry name" value="RNI-like"/>
    <property type="match status" value="1"/>
</dbReference>
<feature type="compositionally biased region" description="Low complexity" evidence="3">
    <location>
        <begin position="762"/>
        <end position="785"/>
    </location>
</feature>
<feature type="compositionally biased region" description="Polar residues" evidence="3">
    <location>
        <begin position="1053"/>
        <end position="1065"/>
    </location>
</feature>
<dbReference type="PANTHER" id="PTHR24110:SF3">
    <property type="entry name" value="CENTROSOMAL PROTEIN OF 78 KDA"/>
    <property type="match status" value="1"/>
</dbReference>
<evidence type="ECO:0000256" key="2">
    <source>
        <dbReference type="SAM" id="Coils"/>
    </source>
</evidence>
<dbReference type="GO" id="GO:0005930">
    <property type="term" value="C:axoneme"/>
    <property type="evidence" value="ECO:0007669"/>
    <property type="project" value="UniProtKB-SubCell"/>
</dbReference>
<dbReference type="InterPro" id="IPR032675">
    <property type="entry name" value="LRR_dom_sf"/>
</dbReference>
<organism evidence="4 5">
    <name type="scientific">Pleodorina starrii</name>
    <dbReference type="NCBI Taxonomy" id="330485"/>
    <lineage>
        <taxon>Eukaryota</taxon>
        <taxon>Viridiplantae</taxon>
        <taxon>Chlorophyta</taxon>
        <taxon>core chlorophytes</taxon>
        <taxon>Chlorophyceae</taxon>
        <taxon>CS clade</taxon>
        <taxon>Chlamydomonadales</taxon>
        <taxon>Volvocaceae</taxon>
        <taxon>Pleodorina</taxon>
    </lineage>
</organism>
<feature type="coiled-coil region" evidence="2">
    <location>
        <begin position="1187"/>
        <end position="1221"/>
    </location>
</feature>
<evidence type="ECO:0000256" key="3">
    <source>
        <dbReference type="SAM" id="MobiDB-lite"/>
    </source>
</evidence>
<dbReference type="EMBL" id="BRXU01000006">
    <property type="protein sequence ID" value="GLC52393.1"/>
    <property type="molecule type" value="Genomic_DNA"/>
</dbReference>
<dbReference type="Gene3D" id="3.80.10.10">
    <property type="entry name" value="Ribonuclease Inhibitor"/>
    <property type="match status" value="2"/>
</dbReference>
<keyword evidence="5" id="KW-1185">Reference proteome</keyword>
<feature type="compositionally biased region" description="Polar residues" evidence="3">
    <location>
        <begin position="1455"/>
        <end position="1465"/>
    </location>
</feature>
<feature type="compositionally biased region" description="Gly residues" evidence="3">
    <location>
        <begin position="962"/>
        <end position="976"/>
    </location>
</feature>
<feature type="compositionally biased region" description="Low complexity" evidence="3">
    <location>
        <begin position="1150"/>
        <end position="1167"/>
    </location>
</feature>
<feature type="region of interest" description="Disordered" evidence="3">
    <location>
        <begin position="930"/>
        <end position="1177"/>
    </location>
</feature>
<feature type="compositionally biased region" description="Low complexity" evidence="3">
    <location>
        <begin position="950"/>
        <end position="961"/>
    </location>
</feature>
<sequence length="1465" mass="151534">MLGPSGRTGPRPPPTADVNVLDRQLEQGGNVEVNASAMRRDELIEWAKKLRESAHRVKSLRILCVPRGIMWSQYHYSQLQRNSGQGQHIYASPEHKMAVKIASANVQHHVVRTAFYKAVCAVVRRAPLEELVLGLRFSDSGCTMLSNALASTTSLKRLSFAGSHMGDARVTILKPGLVSNNSLEELDLTACALSDEAACSVASVIKAHVDRRMALAFDGQLRCYPNTSLPPARAHLEHHAELRAIARGVDEQAGGLLHLEMAENKLTDRGARALCTALAYDRRLIFLSLRANQLTAAAETEIIPLMKEHQALLRVDLRQNTEPQLGILKLKRRVAPRVFSAALGFRPHPAASGPLSPSRTETSMPLWALREELPDSLGPTPMATPRQQSHQNQHHLHHQNHQYHQHHQNQHHPQHKQNQQQQQFPPNSPGHMSTVSWGDLHLLVRGAPPTPVGAGGAGKSAAGASAGRRRRDGTDGGGGSIADGGPDSPVVRITVEQPPPQQGQQEQQQQQRWQTGGPTGRLWGDREATLSGESAMAPGASGVYDTPQRRIGTGNGSGAAGTESDFVLQASGPAAAEAAAAAAAVVTGVPVALSSGDSFGFEAPGGAPVAAPHPGGLGNGIAEPVGAAPWQHDLMGGGAGGGVGPGPALGSNLGALPSTPVSMRAVRQPAAAAAAGLGGQSPLLGRSPLTRVSGPASGIGGGGGSAGGGGGGGGTAGSVPWVWGRPVNPDGSDMVVLTATASPTRAPKPPSADRKQHQKQWPQQRPLSAPSPRQRAAAAPYPAAQEGPVGRSSNGISAGIAAAAAVACSHPSSPKPGWVKVPGGGVAWRAAPVPIAGLAAPPLSRDPSPLLPQPQCSPQAAYSGPSSPTRGSVPAVFGFPGGPGSAFRGQAGTGSGVGAAGLTGGGGCQWQAAAGFPSMLHREGLAAGQGSYDYLFGPTGEPQRRRATPRRQAQEGASAAGGSPGGAAAGDGGGGSLRRPRRSRLRTVGGGGGKPKTVATAVMHAGNKRRQPGSTSTPLRSTPAGRRNNDSRDRPLSRSRSPSRSRLHPQPHTRASSLSSPQATPTRHYPRRGVGAATVTSAAKSRSSGRAPLGRDSASTGAAGSGPGGSARKARNTPGRSNGVAFRKGRRIRAKRTRGPGSAMNDPPGRAVSSSPRRQARRAAAASGRRRFTAADTTTYDDNPAVLEALEQSLLQMAAEVTALEAAAAAAQADAAAAAEREAEQREAAIVDAGRVAAEAAERAAAAAEAARSAAVIAVDRAAAAERRAKDAIRRAAKAAASTAGPATAAAAAAPAAAEGRQPATQPSRAVQLPQPHQEVRQYEGAARGSGVNVNTIIQQLDRWCGLCDDALLRPPSPPPSPPGRVHAPSPQCQQQQQAQPHAPQVLRVQSPVRPPSLQAKVQSRPRVSAVPLPQQQQQLPQRGRRPLIQQQEHELQQQQQQQQKVAPAGKVQTPCVTSSSPRRQ</sequence>
<feature type="compositionally biased region" description="Basic residues" evidence="3">
    <location>
        <begin position="1041"/>
        <end position="1051"/>
    </location>
</feature>
<feature type="compositionally biased region" description="Low complexity" evidence="3">
    <location>
        <begin position="502"/>
        <end position="516"/>
    </location>
</feature>
<proteinExistence type="predicted"/>
<feature type="compositionally biased region" description="Basic and acidic residues" evidence="3">
    <location>
        <begin position="1027"/>
        <end position="1036"/>
    </location>
</feature>
<evidence type="ECO:0000256" key="1">
    <source>
        <dbReference type="ARBA" id="ARBA00004430"/>
    </source>
</evidence>
<feature type="compositionally biased region" description="Gly residues" evidence="3">
    <location>
        <begin position="697"/>
        <end position="716"/>
    </location>
</feature>
<dbReference type="InterPro" id="IPR001611">
    <property type="entry name" value="Leu-rich_rpt"/>
</dbReference>
<comment type="subcellular location">
    <subcellularLocation>
        <location evidence="1">Cytoplasm</location>
        <location evidence="1">Cytoskeleton</location>
        <location evidence="1">Cilium axoneme</location>
    </subcellularLocation>
</comment>
<name>A0A9W6F0Q1_9CHLO</name>